<feature type="domain" description="BED-type" evidence="10">
    <location>
        <begin position="43"/>
        <end position="100"/>
    </location>
</feature>
<dbReference type="GO" id="GO:0003677">
    <property type="term" value="F:DNA binding"/>
    <property type="evidence" value="ECO:0007669"/>
    <property type="project" value="UniProtKB-KW"/>
</dbReference>
<keyword evidence="3 9" id="KW-0863">Zinc-finger</keyword>
<accession>A0A151S1R3</accession>
<dbReference type="GO" id="GO:0046983">
    <property type="term" value="F:protein dimerization activity"/>
    <property type="evidence" value="ECO:0007669"/>
    <property type="project" value="InterPro"/>
</dbReference>
<dbReference type="InterPro" id="IPR052035">
    <property type="entry name" value="ZnF_BED_domain_contain"/>
</dbReference>
<evidence type="ECO:0000256" key="8">
    <source>
        <dbReference type="ARBA" id="ARBA00023242"/>
    </source>
</evidence>
<dbReference type="InterPro" id="IPR036236">
    <property type="entry name" value="Znf_C2H2_sf"/>
</dbReference>
<evidence type="ECO:0000256" key="3">
    <source>
        <dbReference type="ARBA" id="ARBA00022771"/>
    </source>
</evidence>
<dbReference type="AlphaFoldDB" id="A0A151S1R3"/>
<dbReference type="PROSITE" id="PS50808">
    <property type="entry name" value="ZF_BED"/>
    <property type="match status" value="1"/>
</dbReference>
<reference evidence="11" key="1">
    <citation type="journal article" date="2012" name="Nat. Biotechnol.">
        <title>Draft genome sequence of pigeonpea (Cajanus cajan), an orphan legume crop of resource-poor farmers.</title>
        <authorList>
            <person name="Varshney R.K."/>
            <person name="Chen W."/>
            <person name="Li Y."/>
            <person name="Bharti A.K."/>
            <person name="Saxena R.K."/>
            <person name="Schlueter J.A."/>
            <person name="Donoghue M.T."/>
            <person name="Azam S."/>
            <person name="Fan G."/>
            <person name="Whaley A.M."/>
            <person name="Farmer A.D."/>
            <person name="Sheridan J."/>
            <person name="Iwata A."/>
            <person name="Tuteja R."/>
            <person name="Penmetsa R.V."/>
            <person name="Wu W."/>
            <person name="Upadhyaya H.D."/>
            <person name="Yang S.P."/>
            <person name="Shah T."/>
            <person name="Saxena K.B."/>
            <person name="Michael T."/>
            <person name="McCombie W.R."/>
            <person name="Yang B."/>
            <person name="Zhang G."/>
            <person name="Yang H."/>
            <person name="Wang J."/>
            <person name="Spillane C."/>
            <person name="Cook D.R."/>
            <person name="May G.D."/>
            <person name="Xu X."/>
            <person name="Jackson S.A."/>
        </authorList>
    </citation>
    <scope>NUCLEOTIDE SEQUENCE [LARGE SCALE GENOMIC DNA]</scope>
</reference>
<evidence type="ECO:0000313" key="11">
    <source>
        <dbReference type="EMBL" id="KYP48753.1"/>
    </source>
</evidence>
<dbReference type="SUPFAM" id="SSF140996">
    <property type="entry name" value="Hermes dimerisation domain"/>
    <property type="match status" value="1"/>
</dbReference>
<evidence type="ECO:0000256" key="2">
    <source>
        <dbReference type="ARBA" id="ARBA00022723"/>
    </source>
</evidence>
<protein>
    <submittedName>
        <fullName evidence="11">AC transposase</fullName>
    </submittedName>
</protein>
<keyword evidence="5" id="KW-0805">Transcription regulation</keyword>
<evidence type="ECO:0000313" key="12">
    <source>
        <dbReference type="Proteomes" id="UP000075243"/>
    </source>
</evidence>
<gene>
    <name evidence="11" type="ORF">KK1_029555</name>
</gene>
<dbReference type="Pfam" id="PF02892">
    <property type="entry name" value="zf-BED"/>
    <property type="match status" value="1"/>
</dbReference>
<dbReference type="SUPFAM" id="SSF57667">
    <property type="entry name" value="beta-beta-alpha zinc fingers"/>
    <property type="match status" value="1"/>
</dbReference>
<dbReference type="SUPFAM" id="SSF53098">
    <property type="entry name" value="Ribonuclease H-like"/>
    <property type="match status" value="2"/>
</dbReference>
<dbReference type="GO" id="GO:0009791">
    <property type="term" value="P:post-embryonic development"/>
    <property type="evidence" value="ECO:0007669"/>
    <property type="project" value="UniProtKB-ARBA"/>
</dbReference>
<keyword evidence="4" id="KW-0862">Zinc</keyword>
<keyword evidence="7" id="KW-0804">Transcription</keyword>
<evidence type="ECO:0000256" key="4">
    <source>
        <dbReference type="ARBA" id="ARBA00022833"/>
    </source>
</evidence>
<dbReference type="PANTHER" id="PTHR46481:SF10">
    <property type="entry name" value="ZINC FINGER BED DOMAIN-CONTAINING PROTEIN 39"/>
    <property type="match status" value="1"/>
</dbReference>
<dbReference type="Pfam" id="PF05699">
    <property type="entry name" value="Dimer_Tnp_hAT"/>
    <property type="match status" value="1"/>
</dbReference>
<evidence type="ECO:0000256" key="9">
    <source>
        <dbReference type="PROSITE-ProRule" id="PRU00027"/>
    </source>
</evidence>
<dbReference type="InterPro" id="IPR003656">
    <property type="entry name" value="Znf_BED"/>
</dbReference>
<sequence>MESFKNLLDESVEVNNDVEQNNISANEEDELGESKMPVKRCRSLSASVWSYFEKPIKHPDGKMRAKCKYCKKDLVGGGSLSDTSTLIRHMKRCENRPKTFADFDVGKLVLDHSEKIRSRIIDQNVLNDMISMMIIEHDLPYSFVECKRFRELIEYLHPDVKIPSRRVATSNINKMYECEKEKLKLVLSKLPGRINLTSDVWTSCTTEGYISLTTHYVDQNWKLHSKMLNFSHFPKIIYGFLEDWGIETKIFSLTLDNASSNDKMQDYLKERLLLQNDGLLCGDEFFHIRCVAHILNLIVQEEFIQYENDNLSHVGKSQLDTYLEEQKHSSQYHLNLDLLQYWMENKVRFPELALMAYDILSIQITIVASESAFSIGSRVLNKYRTSLLAENVQALIYTRN</sequence>
<dbReference type="InterPro" id="IPR008906">
    <property type="entry name" value="HATC_C_dom"/>
</dbReference>
<dbReference type="InterPro" id="IPR012337">
    <property type="entry name" value="RNaseH-like_sf"/>
</dbReference>
<keyword evidence="12" id="KW-1185">Reference proteome</keyword>
<organism evidence="11 12">
    <name type="scientific">Cajanus cajan</name>
    <name type="common">Pigeon pea</name>
    <name type="synonym">Cajanus indicus</name>
    <dbReference type="NCBI Taxonomy" id="3821"/>
    <lineage>
        <taxon>Eukaryota</taxon>
        <taxon>Viridiplantae</taxon>
        <taxon>Streptophyta</taxon>
        <taxon>Embryophyta</taxon>
        <taxon>Tracheophyta</taxon>
        <taxon>Spermatophyta</taxon>
        <taxon>Magnoliopsida</taxon>
        <taxon>eudicotyledons</taxon>
        <taxon>Gunneridae</taxon>
        <taxon>Pentapetalae</taxon>
        <taxon>rosids</taxon>
        <taxon>fabids</taxon>
        <taxon>Fabales</taxon>
        <taxon>Fabaceae</taxon>
        <taxon>Papilionoideae</taxon>
        <taxon>50 kb inversion clade</taxon>
        <taxon>NPAAA clade</taxon>
        <taxon>indigoferoid/millettioid clade</taxon>
        <taxon>Phaseoleae</taxon>
        <taxon>Cajanus</taxon>
    </lineage>
</organism>
<evidence type="ECO:0000259" key="10">
    <source>
        <dbReference type="PROSITE" id="PS50808"/>
    </source>
</evidence>
<evidence type="ECO:0000256" key="5">
    <source>
        <dbReference type="ARBA" id="ARBA00023015"/>
    </source>
</evidence>
<keyword evidence="6" id="KW-0238">DNA-binding</keyword>
<dbReference type="PANTHER" id="PTHR46481">
    <property type="entry name" value="ZINC FINGER BED DOMAIN-CONTAINING PROTEIN 4"/>
    <property type="match status" value="1"/>
</dbReference>
<comment type="subcellular location">
    <subcellularLocation>
        <location evidence="1">Nucleus</location>
    </subcellularLocation>
</comment>
<keyword evidence="2" id="KW-0479">Metal-binding</keyword>
<dbReference type="Gramene" id="C.cajan_30527.t">
    <property type="protein sequence ID" value="C.cajan_30527.t"/>
    <property type="gene ID" value="C.cajan_30527"/>
</dbReference>
<dbReference type="EMBL" id="KQ483492">
    <property type="protein sequence ID" value="KYP48753.1"/>
    <property type="molecule type" value="Genomic_DNA"/>
</dbReference>
<evidence type="ECO:0000256" key="1">
    <source>
        <dbReference type="ARBA" id="ARBA00004123"/>
    </source>
</evidence>
<proteinExistence type="predicted"/>
<dbReference type="GO" id="GO:0008270">
    <property type="term" value="F:zinc ion binding"/>
    <property type="evidence" value="ECO:0007669"/>
    <property type="project" value="UniProtKB-KW"/>
</dbReference>
<evidence type="ECO:0000256" key="6">
    <source>
        <dbReference type="ARBA" id="ARBA00023125"/>
    </source>
</evidence>
<dbReference type="Proteomes" id="UP000075243">
    <property type="component" value="Unassembled WGS sequence"/>
</dbReference>
<keyword evidence="8" id="KW-0539">Nucleus</keyword>
<dbReference type="OMA" id="DERKQPF"/>
<dbReference type="GO" id="GO:0005634">
    <property type="term" value="C:nucleus"/>
    <property type="evidence" value="ECO:0007669"/>
    <property type="project" value="UniProtKB-SubCell"/>
</dbReference>
<name>A0A151S1R3_CAJCA</name>
<dbReference type="SMART" id="SM00614">
    <property type="entry name" value="ZnF_BED"/>
    <property type="match status" value="1"/>
</dbReference>
<evidence type="ECO:0000256" key="7">
    <source>
        <dbReference type="ARBA" id="ARBA00023163"/>
    </source>
</evidence>